<dbReference type="InterPro" id="IPR036400">
    <property type="entry name" value="Cyt_B5-like_heme/steroid_sf"/>
</dbReference>
<dbReference type="AlphaFoldDB" id="A0A7S2V6T0"/>
<dbReference type="InterPro" id="IPR001199">
    <property type="entry name" value="Cyt_B5-like_heme/steroid-bd"/>
</dbReference>
<sequence length="225" mass="24503">MGSVQDKASETHDEIVEEVPETLRNFSADQLKEYDGESNEKVYLAFRGKVLDVSGKANVFGPGGAYHHFAGKDFSQLHNEGLDSSSADANLASVAKVLTASSKFPVLGNLVQINPDKEYTLEELGRANGRQEIPEGYSSPPILIAVKGTVFDMSFGGNDFYGPGRGYHVMAGRDASRALAKMSLDVKDVESPNTLDLTESEKDVLENWYKKFCGKYPICGKLISP</sequence>
<name>A0A7S2V6T0_9STRA</name>
<dbReference type="PANTHER" id="PTHR10281:SF72">
    <property type="entry name" value="NEUDESIN"/>
    <property type="match status" value="1"/>
</dbReference>
<keyword evidence="2" id="KW-0349">Heme</keyword>
<comment type="subcellular location">
    <subcellularLocation>
        <location evidence="1">Endoplasmic reticulum</location>
    </subcellularLocation>
</comment>
<dbReference type="SMART" id="SM01117">
    <property type="entry name" value="Cyt-b5"/>
    <property type="match status" value="2"/>
</dbReference>
<evidence type="ECO:0000259" key="7">
    <source>
        <dbReference type="SMART" id="SM01117"/>
    </source>
</evidence>
<feature type="domain" description="Cytochrome b5 heme-binding" evidence="7">
    <location>
        <begin position="26"/>
        <end position="98"/>
    </location>
</feature>
<reference evidence="8" key="1">
    <citation type="submission" date="2021-01" db="EMBL/GenBank/DDBJ databases">
        <authorList>
            <person name="Corre E."/>
            <person name="Pelletier E."/>
            <person name="Niang G."/>
            <person name="Scheremetjew M."/>
            <person name="Finn R."/>
            <person name="Kale V."/>
            <person name="Holt S."/>
            <person name="Cochrane G."/>
            <person name="Meng A."/>
            <person name="Brown T."/>
            <person name="Cohen L."/>
        </authorList>
    </citation>
    <scope>NUCLEOTIDE SEQUENCE</scope>
    <source>
        <strain evidence="8">CCMP1661</strain>
    </source>
</reference>
<dbReference type="Gene3D" id="3.10.120.10">
    <property type="entry name" value="Cytochrome b5-like heme/steroid binding domain"/>
    <property type="match status" value="2"/>
</dbReference>
<proteinExistence type="inferred from homology"/>
<feature type="domain" description="Cytochrome b5 heme-binding" evidence="7">
    <location>
        <begin position="119"/>
        <end position="217"/>
    </location>
</feature>
<comment type="similarity">
    <text evidence="6">Belongs to the cytochrome b5 family. MAPR subfamily.</text>
</comment>
<evidence type="ECO:0000256" key="6">
    <source>
        <dbReference type="ARBA" id="ARBA00038357"/>
    </source>
</evidence>
<protein>
    <recommendedName>
        <fullName evidence="7">Cytochrome b5 heme-binding domain-containing protein</fullName>
    </recommendedName>
</protein>
<dbReference type="EMBL" id="HBHR01023404">
    <property type="protein sequence ID" value="CAD9874834.1"/>
    <property type="molecule type" value="Transcribed_RNA"/>
</dbReference>
<keyword evidence="5" id="KW-0408">Iron</keyword>
<dbReference type="GO" id="GO:0012505">
    <property type="term" value="C:endomembrane system"/>
    <property type="evidence" value="ECO:0007669"/>
    <property type="project" value="TreeGrafter"/>
</dbReference>
<evidence type="ECO:0000256" key="2">
    <source>
        <dbReference type="ARBA" id="ARBA00022617"/>
    </source>
</evidence>
<keyword evidence="3" id="KW-0479">Metal-binding</keyword>
<evidence type="ECO:0000313" key="8">
    <source>
        <dbReference type="EMBL" id="CAD9874834.1"/>
    </source>
</evidence>
<dbReference type="GO" id="GO:0016020">
    <property type="term" value="C:membrane"/>
    <property type="evidence" value="ECO:0007669"/>
    <property type="project" value="TreeGrafter"/>
</dbReference>
<gene>
    <name evidence="8" type="ORF">FJAP1339_LOCUS12024</name>
</gene>
<dbReference type="PANTHER" id="PTHR10281">
    <property type="entry name" value="MEMBRANE-ASSOCIATED PROGESTERONE RECEPTOR COMPONENT-RELATED"/>
    <property type="match status" value="1"/>
</dbReference>
<dbReference type="InterPro" id="IPR050577">
    <property type="entry name" value="MAPR/NEUFC/NENF-like"/>
</dbReference>
<accession>A0A7S2V6T0</accession>
<evidence type="ECO:0000256" key="3">
    <source>
        <dbReference type="ARBA" id="ARBA00022723"/>
    </source>
</evidence>
<evidence type="ECO:0000256" key="4">
    <source>
        <dbReference type="ARBA" id="ARBA00022824"/>
    </source>
</evidence>
<dbReference type="SUPFAM" id="SSF55856">
    <property type="entry name" value="Cytochrome b5-like heme/steroid binding domain"/>
    <property type="match status" value="2"/>
</dbReference>
<organism evidence="8">
    <name type="scientific">Fibrocapsa japonica</name>
    <dbReference type="NCBI Taxonomy" id="94617"/>
    <lineage>
        <taxon>Eukaryota</taxon>
        <taxon>Sar</taxon>
        <taxon>Stramenopiles</taxon>
        <taxon>Ochrophyta</taxon>
        <taxon>Raphidophyceae</taxon>
        <taxon>Chattonellales</taxon>
        <taxon>Chattonellaceae</taxon>
        <taxon>Fibrocapsa</taxon>
    </lineage>
</organism>
<evidence type="ECO:0000256" key="1">
    <source>
        <dbReference type="ARBA" id="ARBA00004240"/>
    </source>
</evidence>
<dbReference type="Pfam" id="PF00173">
    <property type="entry name" value="Cyt-b5"/>
    <property type="match status" value="2"/>
</dbReference>
<keyword evidence="4" id="KW-0256">Endoplasmic reticulum</keyword>
<evidence type="ECO:0000256" key="5">
    <source>
        <dbReference type="ARBA" id="ARBA00023004"/>
    </source>
</evidence>